<organism evidence="5 6">
    <name type="scientific">Pythium oligandrum</name>
    <name type="common">Mycoparasitic fungus</name>
    <dbReference type="NCBI Taxonomy" id="41045"/>
    <lineage>
        <taxon>Eukaryota</taxon>
        <taxon>Sar</taxon>
        <taxon>Stramenopiles</taxon>
        <taxon>Oomycota</taxon>
        <taxon>Peronosporomycetes</taxon>
        <taxon>Pythiales</taxon>
        <taxon>Pythiaceae</taxon>
        <taxon>Pythium</taxon>
    </lineage>
</organism>
<evidence type="ECO:0000256" key="4">
    <source>
        <dbReference type="SAM" id="Phobius"/>
    </source>
</evidence>
<dbReference type="InterPro" id="IPR002110">
    <property type="entry name" value="Ankyrin_rpt"/>
</dbReference>
<evidence type="ECO:0000313" key="6">
    <source>
        <dbReference type="Proteomes" id="UP000794436"/>
    </source>
</evidence>
<keyword evidence="4" id="KW-1133">Transmembrane helix</keyword>
<dbReference type="AlphaFoldDB" id="A0A8K1FIT2"/>
<dbReference type="PROSITE" id="PS50088">
    <property type="entry name" value="ANK_REPEAT"/>
    <property type="match status" value="2"/>
</dbReference>
<dbReference type="Proteomes" id="UP000794436">
    <property type="component" value="Unassembled WGS sequence"/>
</dbReference>
<keyword evidence="2 3" id="KW-0040">ANK repeat</keyword>
<dbReference type="SUPFAM" id="SSF48403">
    <property type="entry name" value="Ankyrin repeat"/>
    <property type="match status" value="1"/>
</dbReference>
<accession>A0A8K1FIT2</accession>
<reference evidence="5" key="1">
    <citation type="submission" date="2019-03" db="EMBL/GenBank/DDBJ databases">
        <title>Long read genome sequence of the mycoparasitic Pythium oligandrum ATCC 38472 isolated from sugarbeet rhizosphere.</title>
        <authorList>
            <person name="Gaulin E."/>
        </authorList>
    </citation>
    <scope>NUCLEOTIDE SEQUENCE</scope>
    <source>
        <strain evidence="5">ATCC 38472_TT</strain>
    </source>
</reference>
<feature type="transmembrane region" description="Helical" evidence="4">
    <location>
        <begin position="56"/>
        <end position="76"/>
    </location>
</feature>
<name>A0A8K1FIT2_PYTOL</name>
<sequence>MSRNEHPVSTAIPVAEDDDELENPVFHEKHTFDPNAEKDLQTTCIDGLLCCVRSRCLAATCVVFPCGLFLFVAWALPSAKSGMKLVFLILSAVPPGIYILSGMLLLILVCSRQISTDTKNATAAHQYLQSRANLKKIVVTGGKNTADVTVAGRFALFLNAAKDGNVHNFQWCLDNGQDVDEVDYLGRSALHWAAMAGTDEIITILLRNGASVDLRDNLDGLTPLHYAAYYGHVKITRVLVNAGANMAVQDNRKLNPLQLAEMASLKLASVQPSHQMITKFLRIAMKDTATPPLQHTTGLTVMNLVERQMMALPQAQ</sequence>
<keyword evidence="6" id="KW-1185">Reference proteome</keyword>
<keyword evidence="4" id="KW-0472">Membrane</keyword>
<dbReference type="InterPro" id="IPR036770">
    <property type="entry name" value="Ankyrin_rpt-contain_sf"/>
</dbReference>
<feature type="transmembrane region" description="Helical" evidence="4">
    <location>
        <begin position="88"/>
        <end position="110"/>
    </location>
</feature>
<evidence type="ECO:0000256" key="2">
    <source>
        <dbReference type="ARBA" id="ARBA00023043"/>
    </source>
</evidence>
<dbReference type="PANTHER" id="PTHR24171:SF8">
    <property type="entry name" value="BRCA1-ASSOCIATED RING DOMAIN PROTEIN 1"/>
    <property type="match status" value="1"/>
</dbReference>
<keyword evidence="4" id="KW-0812">Transmembrane</keyword>
<dbReference type="OrthoDB" id="194358at2759"/>
<dbReference type="SMART" id="SM00248">
    <property type="entry name" value="ANK"/>
    <property type="match status" value="3"/>
</dbReference>
<dbReference type="Pfam" id="PF12796">
    <property type="entry name" value="Ank_2"/>
    <property type="match status" value="1"/>
</dbReference>
<dbReference type="GO" id="GO:0085020">
    <property type="term" value="P:protein K6-linked ubiquitination"/>
    <property type="evidence" value="ECO:0007669"/>
    <property type="project" value="TreeGrafter"/>
</dbReference>
<dbReference type="PANTHER" id="PTHR24171">
    <property type="entry name" value="ANKYRIN REPEAT DOMAIN-CONTAINING PROTEIN 39-RELATED"/>
    <property type="match status" value="1"/>
</dbReference>
<dbReference type="GO" id="GO:0004842">
    <property type="term" value="F:ubiquitin-protein transferase activity"/>
    <property type="evidence" value="ECO:0007669"/>
    <property type="project" value="TreeGrafter"/>
</dbReference>
<feature type="repeat" description="ANK" evidence="3">
    <location>
        <begin position="185"/>
        <end position="217"/>
    </location>
</feature>
<proteinExistence type="predicted"/>
<feature type="repeat" description="ANK" evidence="3">
    <location>
        <begin position="219"/>
        <end position="251"/>
    </location>
</feature>
<evidence type="ECO:0000313" key="5">
    <source>
        <dbReference type="EMBL" id="TMW65340.1"/>
    </source>
</evidence>
<dbReference type="Gene3D" id="1.25.40.20">
    <property type="entry name" value="Ankyrin repeat-containing domain"/>
    <property type="match status" value="1"/>
</dbReference>
<dbReference type="EMBL" id="SPLM01000037">
    <property type="protein sequence ID" value="TMW65340.1"/>
    <property type="molecule type" value="Genomic_DNA"/>
</dbReference>
<gene>
    <name evidence="5" type="ORF">Poli38472_007982</name>
</gene>
<keyword evidence="1" id="KW-0677">Repeat</keyword>
<evidence type="ECO:0000256" key="1">
    <source>
        <dbReference type="ARBA" id="ARBA00022737"/>
    </source>
</evidence>
<dbReference type="PROSITE" id="PS50297">
    <property type="entry name" value="ANK_REP_REGION"/>
    <property type="match status" value="2"/>
</dbReference>
<evidence type="ECO:0000256" key="3">
    <source>
        <dbReference type="PROSITE-ProRule" id="PRU00023"/>
    </source>
</evidence>
<comment type="caution">
    <text evidence="5">The sequence shown here is derived from an EMBL/GenBank/DDBJ whole genome shotgun (WGS) entry which is preliminary data.</text>
</comment>
<protein>
    <submittedName>
        <fullName evidence="5">Uncharacterized protein</fullName>
    </submittedName>
</protein>